<organism evidence="2 3">
    <name type="scientific">Dictyobacter arantiisoli</name>
    <dbReference type="NCBI Taxonomy" id="2014874"/>
    <lineage>
        <taxon>Bacteria</taxon>
        <taxon>Bacillati</taxon>
        <taxon>Chloroflexota</taxon>
        <taxon>Ktedonobacteria</taxon>
        <taxon>Ktedonobacterales</taxon>
        <taxon>Dictyobacteraceae</taxon>
        <taxon>Dictyobacter</taxon>
    </lineage>
</organism>
<accession>A0A5A5T542</accession>
<dbReference type="SUPFAM" id="SSF53335">
    <property type="entry name" value="S-adenosyl-L-methionine-dependent methyltransferases"/>
    <property type="match status" value="1"/>
</dbReference>
<reference evidence="2 3" key="1">
    <citation type="submission" date="2019-01" db="EMBL/GenBank/DDBJ databases">
        <title>Draft genome sequence of Dictyobacter sp. Uno17.</title>
        <authorList>
            <person name="Wang C.M."/>
            <person name="Zheng Y."/>
            <person name="Sakai Y."/>
            <person name="Abe K."/>
            <person name="Yokota A."/>
            <person name="Yabe S."/>
        </authorList>
    </citation>
    <scope>NUCLEOTIDE SEQUENCE [LARGE SCALE GENOMIC DNA]</scope>
    <source>
        <strain evidence="2 3">Uno17</strain>
    </source>
</reference>
<dbReference type="EMBL" id="BIXY01000001">
    <property type="protein sequence ID" value="GCF06450.1"/>
    <property type="molecule type" value="Genomic_DNA"/>
</dbReference>
<dbReference type="PANTHER" id="PTHR43861">
    <property type="entry name" value="TRANS-ACONITATE 2-METHYLTRANSFERASE-RELATED"/>
    <property type="match status" value="1"/>
</dbReference>
<dbReference type="AlphaFoldDB" id="A0A5A5T542"/>
<proteinExistence type="predicted"/>
<evidence type="ECO:0000259" key="1">
    <source>
        <dbReference type="Pfam" id="PF13847"/>
    </source>
</evidence>
<evidence type="ECO:0000313" key="2">
    <source>
        <dbReference type="EMBL" id="GCF06450.1"/>
    </source>
</evidence>
<dbReference type="Proteomes" id="UP000322530">
    <property type="component" value="Unassembled WGS sequence"/>
</dbReference>
<name>A0A5A5T542_9CHLR</name>
<dbReference type="Gene3D" id="3.40.50.150">
    <property type="entry name" value="Vaccinia Virus protein VP39"/>
    <property type="match status" value="1"/>
</dbReference>
<dbReference type="InterPro" id="IPR025714">
    <property type="entry name" value="Methyltranfer_dom"/>
</dbReference>
<sequence>MAVNNVVHVNECGLPLNAVDWLMKHHQSKLQERSQMIQDLHLVAGSLVVDAGCGPGLWTPLLAQAIGAEGKMLGIDISAEALVTAQRRSSNTWYRQNVQYKQAVLEQLPLECGSADLIFSANVSQYLPEPAETFAAMGPYLKSGGRLVIKDIDFGTMCFHTIDSMLQARVFQARERWEAERADNGYAYEDSWVGSKLSEYLRAAGYRDVEEKAYRIVRHYPLPENFRFYLRGIAEWFVCEGAPYLSPDDVTAWLQCFSDDPGNMLERENFVYEETEFVVSGVWDVVQPRFFADMHVDIEHIEPLSMVSK</sequence>
<evidence type="ECO:0000313" key="3">
    <source>
        <dbReference type="Proteomes" id="UP000322530"/>
    </source>
</evidence>
<dbReference type="RefSeq" id="WP_172631739.1">
    <property type="nucleotide sequence ID" value="NZ_BIXY01000001.1"/>
</dbReference>
<keyword evidence="3" id="KW-1185">Reference proteome</keyword>
<dbReference type="Pfam" id="PF13847">
    <property type="entry name" value="Methyltransf_31"/>
    <property type="match status" value="1"/>
</dbReference>
<dbReference type="InterPro" id="IPR029063">
    <property type="entry name" value="SAM-dependent_MTases_sf"/>
</dbReference>
<feature type="domain" description="Methyltransferase" evidence="1">
    <location>
        <begin position="46"/>
        <end position="162"/>
    </location>
</feature>
<dbReference type="CDD" id="cd02440">
    <property type="entry name" value="AdoMet_MTases"/>
    <property type="match status" value="1"/>
</dbReference>
<comment type="caution">
    <text evidence="2">The sequence shown here is derived from an EMBL/GenBank/DDBJ whole genome shotgun (WGS) entry which is preliminary data.</text>
</comment>
<gene>
    <name evidence="2" type="ORF">KDI_00140</name>
</gene>
<protein>
    <recommendedName>
        <fullName evidence="1">Methyltransferase domain-containing protein</fullName>
    </recommendedName>
</protein>